<evidence type="ECO:0000313" key="2">
    <source>
        <dbReference type="Proteomes" id="UP001202328"/>
    </source>
</evidence>
<dbReference type="AlphaFoldDB" id="A0AAD4XYU6"/>
<name>A0AAD4XYU6_9MAGN</name>
<protein>
    <submittedName>
        <fullName evidence="1">Uncharacterized protein</fullName>
    </submittedName>
</protein>
<dbReference type="EMBL" id="JAJJMB010000061">
    <property type="protein sequence ID" value="KAI3963504.1"/>
    <property type="molecule type" value="Genomic_DNA"/>
</dbReference>
<reference evidence="1" key="1">
    <citation type="submission" date="2022-04" db="EMBL/GenBank/DDBJ databases">
        <title>A functionally conserved STORR gene fusion in Papaver species that diverged 16.8 million years ago.</title>
        <authorList>
            <person name="Catania T."/>
        </authorList>
    </citation>
    <scope>NUCLEOTIDE SEQUENCE</scope>
    <source>
        <strain evidence="1">S-188037</strain>
    </source>
</reference>
<gene>
    <name evidence="1" type="ORF">MKW98_022926</name>
</gene>
<feature type="non-terminal residue" evidence="1">
    <location>
        <position position="234"/>
    </location>
</feature>
<organism evidence="1 2">
    <name type="scientific">Papaver atlanticum</name>
    <dbReference type="NCBI Taxonomy" id="357466"/>
    <lineage>
        <taxon>Eukaryota</taxon>
        <taxon>Viridiplantae</taxon>
        <taxon>Streptophyta</taxon>
        <taxon>Embryophyta</taxon>
        <taxon>Tracheophyta</taxon>
        <taxon>Spermatophyta</taxon>
        <taxon>Magnoliopsida</taxon>
        <taxon>Ranunculales</taxon>
        <taxon>Papaveraceae</taxon>
        <taxon>Papaveroideae</taxon>
        <taxon>Papaver</taxon>
    </lineage>
</organism>
<comment type="caution">
    <text evidence="1">The sequence shown here is derived from an EMBL/GenBank/DDBJ whole genome shotgun (WGS) entry which is preliminary data.</text>
</comment>
<proteinExistence type="predicted"/>
<evidence type="ECO:0000313" key="1">
    <source>
        <dbReference type="EMBL" id="KAI3963504.1"/>
    </source>
</evidence>
<sequence length="234" mass="26543">MVSENSFLSDLGTIENQKEFDELTKKVDSLMKIQEDLLRELKGSYNNPSPQLISIFKSLSAELKVVKDRLSKVKVDEGLSEPSSGFIPKINVDLKVTPTTIEEGNCRSTPKIDFIDINGAGATNSVKDYKVRSKFLDYQEGKPFFSEYNSLNVVSNSQVRNATNIEVKDFNGLNQNFSTKFQPFEDRRLITDVKLNHSTSYIFQFLKLLSRQTTSVCVVLSSYDSVYMLFDRGK</sequence>
<dbReference type="Proteomes" id="UP001202328">
    <property type="component" value="Unassembled WGS sequence"/>
</dbReference>
<accession>A0AAD4XYU6</accession>
<keyword evidence="2" id="KW-1185">Reference proteome</keyword>